<dbReference type="FunFam" id="2.60.40.10:FF:000444">
    <property type="entry name" value="Collagen alpha-1(XIV) chain isoform X2"/>
    <property type="match status" value="1"/>
</dbReference>
<proteinExistence type="inferred from homology"/>
<dbReference type="Pfam" id="PF00041">
    <property type="entry name" value="fn3"/>
    <property type="match status" value="7"/>
</dbReference>
<evidence type="ECO:0008006" key="16">
    <source>
        <dbReference type="Google" id="ProtNLM"/>
    </source>
</evidence>
<feature type="compositionally biased region" description="Acidic residues" evidence="10">
    <location>
        <begin position="1830"/>
        <end position="1844"/>
    </location>
</feature>
<dbReference type="CDD" id="cd01482">
    <property type="entry name" value="vWA_collagen_alphaI-XII-like"/>
    <property type="match status" value="1"/>
</dbReference>
<gene>
    <name evidence="14" type="ORF">chiPu_0000996</name>
</gene>
<dbReference type="InterPro" id="IPR036116">
    <property type="entry name" value="FN3_sf"/>
</dbReference>
<dbReference type="Gene3D" id="3.40.50.410">
    <property type="entry name" value="von Willebrand factor, type A domain"/>
    <property type="match status" value="2"/>
</dbReference>
<dbReference type="SUPFAM" id="SSF53300">
    <property type="entry name" value="vWA-like"/>
    <property type="match status" value="2"/>
</dbReference>
<dbReference type="PRINTS" id="PR00453">
    <property type="entry name" value="VWFADOMAIN"/>
</dbReference>
<accession>A0A401RWY0</accession>
<comment type="caution">
    <text evidence="14">The sequence shown here is derived from an EMBL/GenBank/DDBJ whole genome shotgun (WGS) entry which is preliminary data.</text>
</comment>
<keyword evidence="6" id="KW-0176">Collagen</keyword>
<dbReference type="EMBL" id="BEZZ01000014">
    <property type="protein sequence ID" value="GCC22608.1"/>
    <property type="molecule type" value="Genomic_DNA"/>
</dbReference>
<feature type="region of interest" description="Disordered" evidence="10">
    <location>
        <begin position="225"/>
        <end position="245"/>
    </location>
</feature>
<evidence type="ECO:0000256" key="5">
    <source>
        <dbReference type="ARBA" id="ARBA00022889"/>
    </source>
</evidence>
<organism evidence="14 15">
    <name type="scientific">Chiloscyllium punctatum</name>
    <name type="common">Brownbanded bambooshark</name>
    <name type="synonym">Hemiscyllium punctatum</name>
    <dbReference type="NCBI Taxonomy" id="137246"/>
    <lineage>
        <taxon>Eukaryota</taxon>
        <taxon>Metazoa</taxon>
        <taxon>Chordata</taxon>
        <taxon>Craniata</taxon>
        <taxon>Vertebrata</taxon>
        <taxon>Chondrichthyes</taxon>
        <taxon>Elasmobranchii</taxon>
        <taxon>Galeomorphii</taxon>
        <taxon>Galeoidea</taxon>
        <taxon>Orectolobiformes</taxon>
        <taxon>Hemiscylliidae</taxon>
        <taxon>Chiloscyllium</taxon>
    </lineage>
</organism>
<dbReference type="Gene3D" id="2.60.120.200">
    <property type="match status" value="1"/>
</dbReference>
<evidence type="ECO:0000256" key="9">
    <source>
        <dbReference type="ARBA" id="ARBA00049648"/>
    </source>
</evidence>
<evidence type="ECO:0000259" key="13">
    <source>
        <dbReference type="PROSITE" id="PS50853"/>
    </source>
</evidence>
<evidence type="ECO:0000259" key="12">
    <source>
        <dbReference type="PROSITE" id="PS50234"/>
    </source>
</evidence>
<feature type="compositionally biased region" description="Low complexity" evidence="10">
    <location>
        <begin position="1603"/>
        <end position="1619"/>
    </location>
</feature>
<feature type="compositionally biased region" description="Low complexity" evidence="10">
    <location>
        <begin position="1765"/>
        <end position="1774"/>
    </location>
</feature>
<dbReference type="InterPro" id="IPR013783">
    <property type="entry name" value="Ig-like_fold"/>
</dbReference>
<protein>
    <recommendedName>
        <fullName evidence="16">Collagen alpha-1(XIV) chain</fullName>
    </recommendedName>
</protein>
<dbReference type="Pfam" id="PF01391">
    <property type="entry name" value="Collagen"/>
    <property type="match status" value="2"/>
</dbReference>
<dbReference type="FunFam" id="3.40.50.410:FF:000001">
    <property type="entry name" value="Collagen, type XII, alpha 1"/>
    <property type="match status" value="1"/>
</dbReference>
<dbReference type="GO" id="GO:0005581">
    <property type="term" value="C:collagen trimer"/>
    <property type="evidence" value="ECO:0007669"/>
    <property type="project" value="UniProtKB-KW"/>
</dbReference>
<dbReference type="STRING" id="137246.A0A401RWY0"/>
<dbReference type="InterPro" id="IPR002035">
    <property type="entry name" value="VWF_A"/>
</dbReference>
<keyword evidence="5" id="KW-0130">Cell adhesion</keyword>
<dbReference type="FunFam" id="2.60.40.10:FF:000234">
    <property type="entry name" value="Collagen, type XII, alpha 1"/>
    <property type="match status" value="2"/>
</dbReference>
<dbReference type="Proteomes" id="UP000287033">
    <property type="component" value="Unassembled WGS sequence"/>
</dbReference>
<feature type="domain" description="VWFA" evidence="12">
    <location>
        <begin position="1163"/>
        <end position="1340"/>
    </location>
</feature>
<dbReference type="OrthoDB" id="18894at2759"/>
<keyword evidence="15" id="KW-1185">Reference proteome</keyword>
<evidence type="ECO:0000256" key="2">
    <source>
        <dbReference type="ARBA" id="ARBA00022525"/>
    </source>
</evidence>
<dbReference type="Pfam" id="PF00092">
    <property type="entry name" value="VWA"/>
    <property type="match status" value="2"/>
</dbReference>
<feature type="domain" description="Fibronectin type-III" evidence="13">
    <location>
        <begin position="964"/>
        <end position="1052"/>
    </location>
</feature>
<dbReference type="SUPFAM" id="SSF49899">
    <property type="entry name" value="Concanavalin A-like lectins/glucanases"/>
    <property type="match status" value="1"/>
</dbReference>
<evidence type="ECO:0000256" key="3">
    <source>
        <dbReference type="ARBA" id="ARBA00022530"/>
    </source>
</evidence>
<dbReference type="InterPro" id="IPR003961">
    <property type="entry name" value="FN3_dom"/>
</dbReference>
<keyword evidence="4" id="KW-0677">Repeat</keyword>
<dbReference type="SMART" id="SM00327">
    <property type="entry name" value="VWA"/>
    <property type="match status" value="2"/>
</dbReference>
<dbReference type="InterPro" id="IPR048287">
    <property type="entry name" value="TSPN-like_N"/>
</dbReference>
<feature type="domain" description="Fibronectin type-III" evidence="13">
    <location>
        <begin position="874"/>
        <end position="962"/>
    </location>
</feature>
<keyword evidence="11" id="KW-0732">Signal</keyword>
<dbReference type="FunFam" id="2.60.40.10:FF:000480">
    <property type="entry name" value="Collagen, type XII, alpha 1"/>
    <property type="match status" value="1"/>
</dbReference>
<dbReference type="SMART" id="SM00060">
    <property type="entry name" value="FN3"/>
    <property type="match status" value="8"/>
</dbReference>
<evidence type="ECO:0000256" key="11">
    <source>
        <dbReference type="SAM" id="SignalP"/>
    </source>
</evidence>
<evidence type="ECO:0000256" key="8">
    <source>
        <dbReference type="ARBA" id="ARBA00023278"/>
    </source>
</evidence>
<feature type="compositionally biased region" description="Basic and acidic residues" evidence="10">
    <location>
        <begin position="231"/>
        <end position="245"/>
    </location>
</feature>
<evidence type="ECO:0000256" key="1">
    <source>
        <dbReference type="ARBA" id="ARBA00004498"/>
    </source>
</evidence>
<feature type="domain" description="VWFA" evidence="12">
    <location>
        <begin position="308"/>
        <end position="480"/>
    </location>
</feature>
<keyword evidence="3" id="KW-0272">Extracellular matrix</keyword>
<dbReference type="Gene3D" id="2.60.40.10">
    <property type="entry name" value="Immunoglobulins"/>
    <property type="match status" value="8"/>
</dbReference>
<reference evidence="14 15" key="1">
    <citation type="journal article" date="2018" name="Nat. Ecol. Evol.">
        <title>Shark genomes provide insights into elasmobranch evolution and the origin of vertebrates.</title>
        <authorList>
            <person name="Hara Y"/>
            <person name="Yamaguchi K"/>
            <person name="Onimaru K"/>
            <person name="Kadota M"/>
            <person name="Koyanagi M"/>
            <person name="Keeley SD"/>
            <person name="Tatsumi K"/>
            <person name="Tanaka K"/>
            <person name="Motone F"/>
            <person name="Kageyama Y"/>
            <person name="Nozu R"/>
            <person name="Adachi N"/>
            <person name="Nishimura O"/>
            <person name="Nakagawa R"/>
            <person name="Tanegashima C"/>
            <person name="Kiyatake I"/>
            <person name="Matsumoto R"/>
            <person name="Murakumo K"/>
            <person name="Nishida K"/>
            <person name="Terakita A"/>
            <person name="Kuratani S"/>
            <person name="Sato K"/>
            <person name="Hyodo S Kuraku.S."/>
        </authorList>
    </citation>
    <scope>NUCLEOTIDE SEQUENCE [LARGE SCALE GENOMIC DNA]</scope>
</reference>
<keyword evidence="2" id="KW-0964">Secreted</keyword>
<dbReference type="InterPro" id="IPR050525">
    <property type="entry name" value="ECM_Assembly_Org"/>
</dbReference>
<dbReference type="SMART" id="SM00210">
    <property type="entry name" value="TSPN"/>
    <property type="match status" value="1"/>
</dbReference>
<evidence type="ECO:0000313" key="14">
    <source>
        <dbReference type="EMBL" id="GCC22608.1"/>
    </source>
</evidence>
<name>A0A401RWY0_CHIPU</name>
<dbReference type="GO" id="GO:0007155">
    <property type="term" value="P:cell adhesion"/>
    <property type="evidence" value="ECO:0007669"/>
    <property type="project" value="UniProtKB-KW"/>
</dbReference>
<feature type="domain" description="Fibronectin type-III" evidence="13">
    <location>
        <begin position="603"/>
        <end position="692"/>
    </location>
</feature>
<dbReference type="InterPro" id="IPR008160">
    <property type="entry name" value="Collagen"/>
</dbReference>
<feature type="region of interest" description="Disordered" evidence="10">
    <location>
        <begin position="1578"/>
        <end position="1727"/>
    </location>
</feature>
<dbReference type="PROSITE" id="PS50234">
    <property type="entry name" value="VWFA"/>
    <property type="match status" value="2"/>
</dbReference>
<comment type="subcellular location">
    <subcellularLocation>
        <location evidence="1">Secreted</location>
        <location evidence="1">Extracellular space</location>
        <location evidence="1">Extracellular matrix</location>
    </subcellularLocation>
</comment>
<sequence length="1850" mass="203118">MKRINSWVTIVEVLLPAAEARFFSVERVNNPLIRHRGGRSTPNVIECMSHPYASWFWLFPDFAMNVEKSCVLTSVIMLLHLISQAEGQGRLKLTVLSEDRLQMKWKEVDGNRQGYKVRVKPSAGTLDREIILKTNIAKATVVGLSPTQEYTLQILLLNGTREHHYAKRKFILNVLKQQHLEKVLKRKQDKKKILGIAGENGTQLDFSFSESNSTELHQIETLHGLQSKKVKSPEQKKSSDKTMENKMKGRLSITANESGRISQVKNTTQTLPKNKRKIVQDKRKEEPVFEEFPAKGSQFKCQLSTAADIIILIDGSWSIGRVNFRLVRQFLINLITPFHVDMNGIRIGLTQYSGEPRTEWDLNTYSSTNEVLEAVQKIRYKGGNTYTALALNHIFKNTLKPSAGARPKTAKYLILLTDGKSQDDVNSSAQSLKNAGVEIFAIGVKNADVAELKQIASDPLELHVHNVLEFSLLDSLSNRLTKILCGQIKTKAIKVKSENEKPDSGTILYPTPTNLVISDVTARSFKVSWTHGPKKAKQYRVVYYPTKGEIPKEVIVDGTVSSVILEDLHSLTEYQMAVFPIYEDFVGEGLRGIGNTSSFPSLNNLTIYDVTHDSMRIKWDPQEGATQYMILYEQVSNDGMDDGKEVRVDAQDTDIEIEGLSASAEYVVTAYALYGEETSEPVTAQQATFSLQAPANVRLTELRHSSVKVNWETASRKVRGHRITYVAANGNDPKQVEVAGDVENVLLKNLTSLTKYVITVLSIYDTGTSLPVTITGETIKVPPPSDLKVTEFLGTNLTIMWKHAASDVVLYKIKWIPLSGGKLKELDVKGNMDTTVLQGLEKNVEYQVSLSALYNDTAKSNAIVLRYNTFSRDPPSNLLIETKTPTSLQISWSHSSANVQHYKISYMDVKGGHAREMIVPVKRNNIVIQALTADTVYEVTVTAVYTSGDDASISREGKTLPFNPPTNLRISEVWYNHFRVMWDKADTQPLGYAVIYQAAPDQTMEVMTGENADSIVIKNLQPGLEYNVEVFAVYPNGNSTTVTGKATTLYLNVTDLHTYQVQLTSMCAKWEGHPQSSTFRIVLESMKGEKTQENTLHAGQDTYCFRLLFPNTLYKITVYPRLQDMEGPAASVLQSTLPLPTRSTFVSSTAPVAFKACHDITADLNFIIDGSRSVGGMNFKKIIAFLYDSISVFDKIGPDGIQVSVNQFNDRMRNEIQYGSFGSKEKLLGAIYDIPYRGTDSNTVKGSRPSNDPFSKEETLRRRGVHKILIVITRGTILDEIHQTLQELGLKGFFTFILGVDDADEDKINEIAVTPSMRTVWHVNDFDDLSAVGNKFISSICQIVSTTCPLINIKDTVVPGINMMEAFGLDVREYSELEGVSMQFDIFTGLPSYIIFENAQLTQTTRNIHPTGLPPEYTITLLFRLLHNTPKEPYAIWQIVDEDFQPLVGVVLNCNQQTLKYFHLDYKSELQEVTFNQPEVKKVFFGSFHKVHIAVSRTTVKLYIDCMEIGEKSMNVLGKISTQGFEILGKLFQLQAFEMVCNTSWADMDNCCDLPALRDEVACPPLIRACTCSSTVQRRLGPLGLPGPPGLRGAQGERGEPGSRGPEGPIGSPGPRGSEGQPGPPGPRGLSIRGPSGPPGEKGQKGDSGQRNSQGPPGPPGPPGAEGLQGPKGTRGLEGAMGPPGLPGPRGPPGITGPSGYPGDRGSPGKVGPSGLPGAKGEKGEKGELQPLATVYQLVTQACEELVQSKPGDKGEKGSPGVSAPGSEGPRGSPGSQGEGKCGKQGPQGLPGPPGRPGLPGLPGTTGPPGPAGHCDVSTCSSTFNPGGESEFESEVESEFESDGELQYLP</sequence>
<feature type="chain" id="PRO_5019082109" description="Collagen alpha-1(XIV) chain" evidence="11">
    <location>
        <begin position="21"/>
        <end position="1850"/>
    </location>
</feature>
<dbReference type="SUPFAM" id="SSF49265">
    <property type="entry name" value="Fibronectin type III"/>
    <property type="match status" value="6"/>
</dbReference>
<dbReference type="CDD" id="cd00063">
    <property type="entry name" value="FN3"/>
    <property type="match status" value="6"/>
</dbReference>
<dbReference type="PANTHER" id="PTHR24020">
    <property type="entry name" value="COLLAGEN ALPHA"/>
    <property type="match status" value="1"/>
</dbReference>
<dbReference type="PANTHER" id="PTHR24020:SF39">
    <property type="entry name" value="COLLAGEN ALPHA-1(XX) CHAIN"/>
    <property type="match status" value="1"/>
</dbReference>
<feature type="signal peptide" evidence="11">
    <location>
        <begin position="1"/>
        <end position="20"/>
    </location>
</feature>
<keyword evidence="7" id="KW-0325">Glycoprotein</keyword>
<dbReference type="InterPro" id="IPR036465">
    <property type="entry name" value="vWFA_dom_sf"/>
</dbReference>
<evidence type="ECO:0000256" key="4">
    <source>
        <dbReference type="ARBA" id="ARBA00022737"/>
    </source>
</evidence>
<dbReference type="PROSITE" id="PS50853">
    <property type="entry name" value="FN3"/>
    <property type="match status" value="5"/>
</dbReference>
<feature type="domain" description="Fibronectin type-III" evidence="13">
    <location>
        <begin position="511"/>
        <end position="601"/>
    </location>
</feature>
<keyword evidence="8" id="KW-0379">Hydroxylation</keyword>
<evidence type="ECO:0000256" key="6">
    <source>
        <dbReference type="ARBA" id="ARBA00023119"/>
    </source>
</evidence>
<evidence type="ECO:0000256" key="7">
    <source>
        <dbReference type="ARBA" id="ARBA00023180"/>
    </source>
</evidence>
<feature type="region of interest" description="Disordered" evidence="10">
    <location>
        <begin position="1748"/>
        <end position="1850"/>
    </location>
</feature>
<comment type="similarity">
    <text evidence="9">Belongs to the fibril-associated collagens with interrupted helices (FACIT) family.</text>
</comment>
<dbReference type="InterPro" id="IPR013320">
    <property type="entry name" value="ConA-like_dom_sf"/>
</dbReference>
<evidence type="ECO:0000313" key="15">
    <source>
        <dbReference type="Proteomes" id="UP000287033"/>
    </source>
</evidence>
<feature type="domain" description="Fibronectin type-III" evidence="13">
    <location>
        <begin position="693"/>
        <end position="784"/>
    </location>
</feature>
<evidence type="ECO:0000256" key="10">
    <source>
        <dbReference type="SAM" id="MobiDB-lite"/>
    </source>
</evidence>